<evidence type="ECO:0000313" key="1">
    <source>
        <dbReference type="EMBL" id="CUU68086.1"/>
    </source>
</evidence>
<proteinExistence type="predicted"/>
<organism evidence="1 2">
    <name type="scientific">Campylobacter hyointestinalis subsp. hyointestinalis</name>
    <dbReference type="NCBI Taxonomy" id="91352"/>
    <lineage>
        <taxon>Bacteria</taxon>
        <taxon>Pseudomonadati</taxon>
        <taxon>Campylobacterota</taxon>
        <taxon>Epsilonproteobacteria</taxon>
        <taxon>Campylobacterales</taxon>
        <taxon>Campylobacteraceae</taxon>
        <taxon>Campylobacter</taxon>
    </lineage>
</organism>
<evidence type="ECO:0000313" key="2">
    <source>
        <dbReference type="Proteomes" id="UP000052237"/>
    </source>
</evidence>
<dbReference type="InterPro" id="IPR021808">
    <property type="entry name" value="DUF3383"/>
</dbReference>
<gene>
    <name evidence="1" type="ORF">ERS686654_00051</name>
</gene>
<dbReference type="RefSeq" id="WP_059434844.1">
    <property type="nucleotide sequence ID" value="NZ_FAVB01000001.1"/>
</dbReference>
<dbReference type="EMBL" id="FAVB01000001">
    <property type="protein sequence ID" value="CUU68086.1"/>
    <property type="molecule type" value="Genomic_DNA"/>
</dbReference>
<reference evidence="1 2" key="1">
    <citation type="submission" date="2015-11" db="EMBL/GenBank/DDBJ databases">
        <authorList>
            <consortium name="Pathogen Informatics"/>
        </authorList>
    </citation>
    <scope>NUCLEOTIDE SEQUENCE [LARGE SCALE GENOMIC DNA]</scope>
    <source>
        <strain evidence="1 2">006A-0059</strain>
    </source>
</reference>
<keyword evidence="2" id="KW-1185">Reference proteome</keyword>
<dbReference type="Proteomes" id="UP000052237">
    <property type="component" value="Unassembled WGS sequence"/>
</dbReference>
<accession>A0A0S4R1U1</accession>
<dbReference type="AlphaFoldDB" id="A0A0S4R1U1"/>
<sequence>MAIPFSKYVSITSGVGGGNAVARKELILRIFSSNPLIAPNTVYEFTDLDSVNSFFGTSSEEYQRASIYFGFISKNIVKAQKISFYRYIKTDTKPMIWGGQTAKNLGDFKSISDGQFILEIGGISKTITVDLSEATSLNDVANKIQTNIQTNEEAQFKTATVTYNVSRKSFDFVGGVAEDATISVQSSSAGTNITDLLEWNYLAVFANGAVAENLTTCLNKSVNISTNFATLLFVDDLTLAEKQEVASWTQAGNNAYMYCAPTTLNTANTDSAGLIDYGGTGLTIVNDDYADMIPAILTATIDFSKRNSVINFMYNQLDFQPSVTTGTVSNQMDALRVNYYGQTQTAGQNISFYQRGNLMGGATDATAMNTYVNEIWLKDAMGASIMSVLLSLAKVSANSKGRAQILTTCQSVINEALNNGVISVGKTFNNTQKLYIEQITGDDLAYIEIQNKGYWLDAVIAEQVANGVTEYSVNYTLVYGKDDTVRKVNGTHILI</sequence>
<protein>
    <submittedName>
        <fullName evidence="1">Protein of uncharacterized function (DUF3383)</fullName>
    </submittedName>
</protein>
<dbReference type="Pfam" id="PF11863">
    <property type="entry name" value="DUF3383"/>
    <property type="match status" value="1"/>
</dbReference>
<comment type="caution">
    <text evidence="1">The sequence shown here is derived from an EMBL/GenBank/DDBJ whole genome shotgun (WGS) entry which is preliminary data.</text>
</comment>
<name>A0A0S4R1U1_CAMHY</name>